<comment type="caution">
    <text evidence="2">The sequence shown here is derived from an EMBL/GenBank/DDBJ whole genome shotgun (WGS) entry which is preliminary data.</text>
</comment>
<dbReference type="GO" id="GO:0042802">
    <property type="term" value="F:identical protein binding"/>
    <property type="evidence" value="ECO:0007669"/>
    <property type="project" value="InterPro"/>
</dbReference>
<dbReference type="AlphaFoldDB" id="A0A1X2ILB1"/>
<dbReference type="GO" id="GO:0048208">
    <property type="term" value="P:COPII vesicle coating"/>
    <property type="evidence" value="ECO:0007669"/>
    <property type="project" value="InterPro"/>
</dbReference>
<gene>
    <name evidence="2" type="ORF">BCR42DRAFT_229494</name>
</gene>
<dbReference type="Pfam" id="PF00564">
    <property type="entry name" value="PB1"/>
    <property type="match status" value="1"/>
</dbReference>
<organism evidence="2 3">
    <name type="scientific">Absidia repens</name>
    <dbReference type="NCBI Taxonomy" id="90262"/>
    <lineage>
        <taxon>Eukaryota</taxon>
        <taxon>Fungi</taxon>
        <taxon>Fungi incertae sedis</taxon>
        <taxon>Mucoromycota</taxon>
        <taxon>Mucoromycotina</taxon>
        <taxon>Mucoromycetes</taxon>
        <taxon>Mucorales</taxon>
        <taxon>Cunninghamellaceae</taxon>
        <taxon>Absidia</taxon>
    </lineage>
</organism>
<dbReference type="Gene3D" id="3.10.20.90">
    <property type="entry name" value="Phosphatidylinositol 3-kinase Catalytic Subunit, Chain A, domain 1"/>
    <property type="match status" value="1"/>
</dbReference>
<dbReference type="SUPFAM" id="SSF54277">
    <property type="entry name" value="CAD &amp; PB1 domains"/>
    <property type="match status" value="1"/>
</dbReference>
<feature type="domain" description="PB1" evidence="1">
    <location>
        <begin position="16"/>
        <end position="94"/>
    </location>
</feature>
<proteinExistence type="predicted"/>
<dbReference type="InterPro" id="IPR000270">
    <property type="entry name" value="PB1_dom"/>
</dbReference>
<evidence type="ECO:0000313" key="2">
    <source>
        <dbReference type="EMBL" id="ORZ18578.1"/>
    </source>
</evidence>
<name>A0A1X2ILB1_9FUNG</name>
<reference evidence="2 3" key="1">
    <citation type="submission" date="2016-07" db="EMBL/GenBank/DDBJ databases">
        <title>Pervasive Adenine N6-methylation of Active Genes in Fungi.</title>
        <authorList>
            <consortium name="DOE Joint Genome Institute"/>
            <person name="Mondo S.J."/>
            <person name="Dannebaum R.O."/>
            <person name="Kuo R.C."/>
            <person name="Labutti K."/>
            <person name="Haridas S."/>
            <person name="Kuo A."/>
            <person name="Salamov A."/>
            <person name="Ahrendt S.R."/>
            <person name="Lipzen A."/>
            <person name="Sullivan W."/>
            <person name="Andreopoulos W.B."/>
            <person name="Clum A."/>
            <person name="Lindquist E."/>
            <person name="Daum C."/>
            <person name="Ramamoorthy G.K."/>
            <person name="Gryganskyi A."/>
            <person name="Culley D."/>
            <person name="Magnuson J.K."/>
            <person name="James T.Y."/>
            <person name="O'Malley M.A."/>
            <person name="Stajich J.E."/>
            <person name="Spatafora J.W."/>
            <person name="Visel A."/>
            <person name="Grigoriev I.V."/>
        </authorList>
    </citation>
    <scope>NUCLEOTIDE SEQUENCE [LARGE SCALE GENOMIC DNA]</scope>
    <source>
        <strain evidence="2 3">NRRL 1336</strain>
    </source>
</reference>
<dbReference type="Proteomes" id="UP000193560">
    <property type="component" value="Unassembled WGS sequence"/>
</dbReference>
<keyword evidence="3" id="KW-1185">Reference proteome</keyword>
<protein>
    <recommendedName>
        <fullName evidence="1">PB1 domain-containing protein</fullName>
    </recommendedName>
</protein>
<dbReference type="GO" id="GO:0070971">
    <property type="term" value="C:endoplasmic reticulum exit site"/>
    <property type="evidence" value="ECO:0007669"/>
    <property type="project" value="TreeGrafter"/>
</dbReference>
<dbReference type="STRING" id="90262.A0A1X2ILB1"/>
<dbReference type="SMART" id="SM00666">
    <property type="entry name" value="PB1"/>
    <property type="match status" value="1"/>
</dbReference>
<dbReference type="PANTHER" id="PTHR15335:SF7">
    <property type="entry name" value="PROTEIN TFG"/>
    <property type="match status" value="1"/>
</dbReference>
<dbReference type="InterPro" id="IPR033512">
    <property type="entry name" value="TFG"/>
</dbReference>
<dbReference type="EMBL" id="MCGE01000008">
    <property type="protein sequence ID" value="ORZ18578.1"/>
    <property type="molecule type" value="Genomic_DNA"/>
</dbReference>
<evidence type="ECO:0000259" key="1">
    <source>
        <dbReference type="PROSITE" id="PS51745"/>
    </source>
</evidence>
<dbReference type="PANTHER" id="PTHR15335">
    <property type="entry name" value="PROTEIN TFG"/>
    <property type="match status" value="1"/>
</dbReference>
<dbReference type="InterPro" id="IPR053793">
    <property type="entry name" value="PB1-like"/>
</dbReference>
<evidence type="ECO:0000313" key="3">
    <source>
        <dbReference type="Proteomes" id="UP000193560"/>
    </source>
</evidence>
<dbReference type="OrthoDB" id="1594986at2759"/>
<sequence>MSQPDYSNMRKLVTGDIVLKCQYGKDIRRLTINQAPTYDELCLMVSRIFKLPSSEDITLTYTDNENDYISLLDDNDINHAVSLSTLLKITVFDKNEL</sequence>
<accession>A0A1X2ILB1</accession>
<dbReference type="PROSITE" id="PS51745">
    <property type="entry name" value="PB1"/>
    <property type="match status" value="1"/>
</dbReference>